<protein>
    <submittedName>
        <fullName evidence="1">Uncharacterized protein</fullName>
    </submittedName>
</protein>
<dbReference type="InParanoid" id="A0A3Q7GM28"/>
<keyword evidence="2" id="KW-1185">Reference proteome</keyword>
<evidence type="ECO:0000313" key="2">
    <source>
        <dbReference type="Proteomes" id="UP000004994"/>
    </source>
</evidence>
<dbReference type="Proteomes" id="UP000004994">
    <property type="component" value="Chromosome 5"/>
</dbReference>
<accession>A0A3Q7GM28</accession>
<dbReference type="Gramene" id="Solyc05g053630.1.1">
    <property type="protein sequence ID" value="Solyc05g053630.1.1.1"/>
    <property type="gene ID" value="Solyc05g053630.1"/>
</dbReference>
<name>A0A3Q7GM28_SOLLC</name>
<organism evidence="1">
    <name type="scientific">Solanum lycopersicum</name>
    <name type="common">Tomato</name>
    <name type="synonym">Lycopersicon esculentum</name>
    <dbReference type="NCBI Taxonomy" id="4081"/>
    <lineage>
        <taxon>Eukaryota</taxon>
        <taxon>Viridiplantae</taxon>
        <taxon>Streptophyta</taxon>
        <taxon>Embryophyta</taxon>
        <taxon>Tracheophyta</taxon>
        <taxon>Spermatophyta</taxon>
        <taxon>Magnoliopsida</taxon>
        <taxon>eudicotyledons</taxon>
        <taxon>Gunneridae</taxon>
        <taxon>Pentapetalae</taxon>
        <taxon>asterids</taxon>
        <taxon>lamiids</taxon>
        <taxon>Solanales</taxon>
        <taxon>Solanaceae</taxon>
        <taxon>Solanoideae</taxon>
        <taxon>Solaneae</taxon>
        <taxon>Solanum</taxon>
        <taxon>Solanum subgen. Lycopersicon</taxon>
    </lineage>
</organism>
<dbReference type="AlphaFoldDB" id="A0A3Q7GM28"/>
<dbReference type="EnsemblPlants" id="Solyc05g053630.1.1">
    <property type="protein sequence ID" value="Solyc05g053630.1.1.1"/>
    <property type="gene ID" value="Solyc05g053630.1"/>
</dbReference>
<dbReference type="OMA" id="YMVNAHD"/>
<reference evidence="1" key="2">
    <citation type="submission" date="2019-01" db="UniProtKB">
        <authorList>
            <consortium name="EnsemblPlants"/>
        </authorList>
    </citation>
    <scope>IDENTIFICATION</scope>
    <source>
        <strain evidence="1">cv. Heinz 1706</strain>
    </source>
</reference>
<reference evidence="1" key="1">
    <citation type="journal article" date="2012" name="Nature">
        <title>The tomato genome sequence provides insights into fleshy fruit evolution.</title>
        <authorList>
            <consortium name="Tomato Genome Consortium"/>
        </authorList>
    </citation>
    <scope>NUCLEOTIDE SEQUENCE [LARGE SCALE GENOMIC DNA]</scope>
    <source>
        <strain evidence="1">cv. Heinz 1706</strain>
    </source>
</reference>
<sequence length="89" mass="9721">MGKSTIFIKSQTLLPLFFLGLLLNYSLMISATRLVGFSSHNLVSSSNKKFTKIVNHPYKTSSDQQYMVNAHDVPSGANPVQNGCVNGIC</sequence>
<dbReference type="PaxDb" id="4081-Solyc05g053630.1.1"/>
<evidence type="ECO:0000313" key="1">
    <source>
        <dbReference type="EnsemblPlants" id="Solyc05g053630.1.1.1"/>
    </source>
</evidence>
<proteinExistence type="predicted"/>